<keyword evidence="2" id="KW-0805">Transcription regulation</keyword>
<name>D0LIE9_HALO1</name>
<keyword evidence="7" id="KW-1185">Reference proteome</keyword>
<dbReference type="AlphaFoldDB" id="D0LIE9"/>
<dbReference type="PANTHER" id="PTHR30537">
    <property type="entry name" value="HTH-TYPE TRANSCRIPTIONAL REGULATOR"/>
    <property type="match status" value="1"/>
</dbReference>
<dbReference type="RefSeq" id="WP_012830897.1">
    <property type="nucleotide sequence ID" value="NC_013440.1"/>
</dbReference>
<evidence type="ECO:0000256" key="2">
    <source>
        <dbReference type="ARBA" id="ARBA00023015"/>
    </source>
</evidence>
<dbReference type="InterPro" id="IPR058163">
    <property type="entry name" value="LysR-type_TF_proteobact-type"/>
</dbReference>
<dbReference type="InterPro" id="IPR005119">
    <property type="entry name" value="LysR_subst-bd"/>
</dbReference>
<dbReference type="EMBL" id="CP001804">
    <property type="protein sequence ID" value="ACY18305.1"/>
    <property type="molecule type" value="Genomic_DNA"/>
</dbReference>
<dbReference type="SUPFAM" id="SSF46785">
    <property type="entry name" value="Winged helix' DNA-binding domain"/>
    <property type="match status" value="1"/>
</dbReference>
<dbReference type="OrthoDB" id="9812435at2"/>
<dbReference type="InterPro" id="IPR036388">
    <property type="entry name" value="WH-like_DNA-bd_sf"/>
</dbReference>
<reference evidence="6 7" key="1">
    <citation type="journal article" date="2010" name="Stand. Genomic Sci.">
        <title>Complete genome sequence of Haliangium ochraceum type strain (SMP-2).</title>
        <authorList>
            <consortium name="US DOE Joint Genome Institute (JGI-PGF)"/>
            <person name="Ivanova N."/>
            <person name="Daum C."/>
            <person name="Lang E."/>
            <person name="Abt B."/>
            <person name="Kopitz M."/>
            <person name="Saunders E."/>
            <person name="Lapidus A."/>
            <person name="Lucas S."/>
            <person name="Glavina Del Rio T."/>
            <person name="Nolan M."/>
            <person name="Tice H."/>
            <person name="Copeland A."/>
            <person name="Cheng J.F."/>
            <person name="Chen F."/>
            <person name="Bruce D."/>
            <person name="Goodwin L."/>
            <person name="Pitluck S."/>
            <person name="Mavromatis K."/>
            <person name="Pati A."/>
            <person name="Mikhailova N."/>
            <person name="Chen A."/>
            <person name="Palaniappan K."/>
            <person name="Land M."/>
            <person name="Hauser L."/>
            <person name="Chang Y.J."/>
            <person name="Jeffries C.D."/>
            <person name="Detter J.C."/>
            <person name="Brettin T."/>
            <person name="Rohde M."/>
            <person name="Goker M."/>
            <person name="Bristow J."/>
            <person name="Markowitz V."/>
            <person name="Eisen J.A."/>
            <person name="Hugenholtz P."/>
            <person name="Kyrpides N.C."/>
            <person name="Klenk H.P."/>
        </authorList>
    </citation>
    <scope>NUCLEOTIDE SEQUENCE [LARGE SCALE GENOMIC DNA]</scope>
    <source>
        <strain evidence="7">DSM 14365 / CIP 107738 / JCM 11303 / AJ 13395 / SMP-2</strain>
    </source>
</reference>
<dbReference type="STRING" id="502025.Hoch_5829"/>
<dbReference type="GO" id="GO:0003677">
    <property type="term" value="F:DNA binding"/>
    <property type="evidence" value="ECO:0007669"/>
    <property type="project" value="UniProtKB-KW"/>
</dbReference>
<feature type="domain" description="HTH lysR-type" evidence="5">
    <location>
        <begin position="11"/>
        <end position="62"/>
    </location>
</feature>
<dbReference type="InterPro" id="IPR036390">
    <property type="entry name" value="WH_DNA-bd_sf"/>
</dbReference>
<dbReference type="CDD" id="cd08422">
    <property type="entry name" value="PBP2_CrgA_like"/>
    <property type="match status" value="1"/>
</dbReference>
<protein>
    <submittedName>
        <fullName evidence="6">Transcriptional regulator, LysR family</fullName>
    </submittedName>
</protein>
<evidence type="ECO:0000256" key="4">
    <source>
        <dbReference type="ARBA" id="ARBA00023163"/>
    </source>
</evidence>
<dbReference type="GO" id="GO:0003700">
    <property type="term" value="F:DNA-binding transcription factor activity"/>
    <property type="evidence" value="ECO:0007669"/>
    <property type="project" value="InterPro"/>
</dbReference>
<keyword evidence="3" id="KW-0238">DNA-binding</keyword>
<evidence type="ECO:0000259" key="5">
    <source>
        <dbReference type="PROSITE" id="PS50931"/>
    </source>
</evidence>
<dbReference type="HOGENOM" id="CLU_039613_16_3_7"/>
<dbReference type="Proteomes" id="UP000001880">
    <property type="component" value="Chromosome"/>
</dbReference>
<dbReference type="PROSITE" id="PS50931">
    <property type="entry name" value="HTH_LYSR"/>
    <property type="match status" value="1"/>
</dbReference>
<dbReference type="InterPro" id="IPR000847">
    <property type="entry name" value="LysR_HTH_N"/>
</dbReference>
<dbReference type="Pfam" id="PF00126">
    <property type="entry name" value="HTH_1"/>
    <property type="match status" value="1"/>
</dbReference>
<dbReference type="KEGG" id="hoh:Hoch_5829"/>
<dbReference type="Gene3D" id="3.40.190.290">
    <property type="match status" value="1"/>
</dbReference>
<evidence type="ECO:0000256" key="1">
    <source>
        <dbReference type="ARBA" id="ARBA00009437"/>
    </source>
</evidence>
<dbReference type="Pfam" id="PF03466">
    <property type="entry name" value="LysR_substrate"/>
    <property type="match status" value="1"/>
</dbReference>
<gene>
    <name evidence="6" type="ordered locus">Hoch_5829</name>
</gene>
<evidence type="ECO:0000256" key="3">
    <source>
        <dbReference type="ARBA" id="ARBA00023125"/>
    </source>
</evidence>
<dbReference type="SUPFAM" id="SSF53850">
    <property type="entry name" value="Periplasmic binding protein-like II"/>
    <property type="match status" value="1"/>
</dbReference>
<evidence type="ECO:0000313" key="6">
    <source>
        <dbReference type="EMBL" id="ACY18305.1"/>
    </source>
</evidence>
<dbReference type="Gene3D" id="1.10.10.10">
    <property type="entry name" value="Winged helix-like DNA-binding domain superfamily/Winged helix DNA-binding domain"/>
    <property type="match status" value="1"/>
</dbReference>
<evidence type="ECO:0000313" key="7">
    <source>
        <dbReference type="Proteomes" id="UP000001880"/>
    </source>
</evidence>
<proteinExistence type="inferred from homology"/>
<organism evidence="6 7">
    <name type="scientific">Haliangium ochraceum (strain DSM 14365 / JCM 11303 / SMP-2)</name>
    <dbReference type="NCBI Taxonomy" id="502025"/>
    <lineage>
        <taxon>Bacteria</taxon>
        <taxon>Pseudomonadati</taxon>
        <taxon>Myxococcota</taxon>
        <taxon>Polyangia</taxon>
        <taxon>Haliangiales</taxon>
        <taxon>Kofleriaceae</taxon>
        <taxon>Haliangium</taxon>
    </lineage>
</organism>
<dbReference type="eggNOG" id="COG0583">
    <property type="taxonomic scope" value="Bacteria"/>
</dbReference>
<dbReference type="PANTHER" id="PTHR30537:SF5">
    <property type="entry name" value="HTH-TYPE TRANSCRIPTIONAL ACTIVATOR TTDR-RELATED"/>
    <property type="match status" value="1"/>
</dbReference>
<sequence>MSLAPSDTDERLFLRIVEAGSLKAAAEQLGTDPSSISRRLAALEARLGQRLLRRSTQGSRPTEAGERYYQGLVDIIAQQDALEAAVGRLRDEPQGRLRVTAPPEFGVRFVVPVLEQLVRAHAELSVELSLGTGFSNLAEQGLDVAVRIGTLPDSSLRARRLGSVPRLLVAAPSYLETHGTPRAVPDLAAHRFVSYATDNGVSTLRLSDASGHQHELQVRPYFVVNSIATLVRMVEDGAGMIYAPRWAFERALDDGRVVELLADHSSQPFPLQAVYLGRHYVPAKIRAFIDAMAAHVAGQRSLLAPE</sequence>
<keyword evidence="4" id="KW-0804">Transcription</keyword>
<comment type="similarity">
    <text evidence="1">Belongs to the LysR transcriptional regulatory family.</text>
</comment>
<accession>D0LIE9</accession>